<keyword evidence="3" id="KW-1185">Reference proteome</keyword>
<protein>
    <submittedName>
        <fullName evidence="2">Uncharacterized protein</fullName>
    </submittedName>
</protein>
<keyword evidence="1" id="KW-1133">Transmembrane helix</keyword>
<dbReference type="AlphaFoldDB" id="Q6ZEC8"/>
<keyword evidence="2" id="KW-0614">Plasmid</keyword>
<evidence type="ECO:0000313" key="3">
    <source>
        <dbReference type="Proteomes" id="UP000001425"/>
    </source>
</evidence>
<reference evidence="2 3" key="1">
    <citation type="journal article" date="2003" name="DNA Res.">
        <title>Structural analysis of four large plasmids harboring in a unicellular cyanobacterium, Synechocystis sp. PCC 6803.</title>
        <authorList>
            <person name="Kaneko T."/>
            <person name="Nakamura Y."/>
            <person name="Sasamoto S."/>
            <person name="Watanabe A."/>
            <person name="Kohara M."/>
            <person name="Matsumoto M."/>
            <person name="Shimpo S."/>
            <person name="Yamada M."/>
            <person name="Tabata S."/>
        </authorList>
    </citation>
    <scope>NUCLEOTIDE SEQUENCE [LARGE SCALE GENOMIC DNA]</scope>
    <source>
        <strain evidence="3">ATCC 27184 / PCC 6803 / Kazusa</strain>
    </source>
</reference>
<keyword evidence="1" id="KW-0472">Membrane</keyword>
<feature type="transmembrane region" description="Helical" evidence="1">
    <location>
        <begin position="33"/>
        <end position="51"/>
    </location>
</feature>
<dbReference type="EMBL" id="AP004311">
    <property type="protein sequence ID" value="BAD01972.1"/>
    <property type="molecule type" value="Genomic_DNA"/>
</dbReference>
<keyword evidence="1" id="KW-0812">Transmembrane</keyword>
<organism evidence="2 3">
    <name type="scientific">Synechocystis sp. (strain ATCC 27184 / PCC 6803 / Kazusa)</name>
    <dbReference type="NCBI Taxonomy" id="1111708"/>
    <lineage>
        <taxon>Bacteria</taxon>
        <taxon>Bacillati</taxon>
        <taxon>Cyanobacteriota</taxon>
        <taxon>Cyanophyceae</taxon>
        <taxon>Synechococcales</taxon>
        <taxon>Merismopediaceae</taxon>
        <taxon>Synechocystis</taxon>
    </lineage>
</organism>
<sequence length="124" mass="13957">MENPNQYQNYAQQMDKEKSERLVRKTLYISRRAIWVNILLSILISYVAGYIHTRRWKALGIVVVGTFVFGFLTASENESLEEAVERGITLSPLFGLIGTIDNSLAIRRARQTVANGNVDAPGNQ</sequence>
<dbReference type="Proteomes" id="UP000001425">
    <property type="component" value="Plasmid pSYSA"/>
</dbReference>
<dbReference type="InParanoid" id="Q6ZEC8"/>
<geneLocation type="plasmid" evidence="2 3">
    <name>pSYSA</name>
</geneLocation>
<gene>
    <name evidence="2" type="ordered locus">sll7070</name>
</gene>
<name>Q6ZEC8_SYNY3</name>
<evidence type="ECO:0000256" key="1">
    <source>
        <dbReference type="SAM" id="Phobius"/>
    </source>
</evidence>
<accession>Q6ZEC8</accession>
<dbReference type="KEGG" id="syn:sll7070"/>
<evidence type="ECO:0000313" key="2">
    <source>
        <dbReference type="EMBL" id="BAD01972.1"/>
    </source>
</evidence>
<proteinExistence type="predicted"/>
<dbReference type="EnsemblBacteria" id="BAD01972">
    <property type="protein sequence ID" value="BAD01972"/>
    <property type="gene ID" value="BAD01972"/>
</dbReference>